<dbReference type="SMART" id="SM00980">
    <property type="entry name" value="THAP"/>
    <property type="match status" value="1"/>
</dbReference>
<evidence type="ECO:0000256" key="2">
    <source>
        <dbReference type="ARBA" id="ARBA00022771"/>
    </source>
</evidence>
<name>A0AA38HQQ2_9CUCU</name>
<comment type="caution">
    <text evidence="8">The sequence shown here is derived from an EMBL/GenBank/DDBJ whole genome shotgun (WGS) entry which is preliminary data.</text>
</comment>
<organism evidence="8 9">
    <name type="scientific">Zophobas morio</name>
    <dbReference type="NCBI Taxonomy" id="2755281"/>
    <lineage>
        <taxon>Eukaryota</taxon>
        <taxon>Metazoa</taxon>
        <taxon>Ecdysozoa</taxon>
        <taxon>Arthropoda</taxon>
        <taxon>Hexapoda</taxon>
        <taxon>Insecta</taxon>
        <taxon>Pterygota</taxon>
        <taxon>Neoptera</taxon>
        <taxon>Endopterygota</taxon>
        <taxon>Coleoptera</taxon>
        <taxon>Polyphaga</taxon>
        <taxon>Cucujiformia</taxon>
        <taxon>Tenebrionidae</taxon>
        <taxon>Zophobas</taxon>
    </lineage>
</organism>
<dbReference type="EMBL" id="JALNTZ010000009">
    <property type="protein sequence ID" value="KAJ3641321.1"/>
    <property type="molecule type" value="Genomic_DNA"/>
</dbReference>
<dbReference type="InterPro" id="IPR048365">
    <property type="entry name" value="TNP-like_RNaseH_N"/>
</dbReference>
<keyword evidence="1" id="KW-0479">Metal-binding</keyword>
<evidence type="ECO:0000256" key="5">
    <source>
        <dbReference type="PROSITE-ProRule" id="PRU00309"/>
    </source>
</evidence>
<accession>A0AA38HQQ2</accession>
<evidence type="ECO:0000256" key="4">
    <source>
        <dbReference type="ARBA" id="ARBA00023125"/>
    </source>
</evidence>
<keyword evidence="4 5" id="KW-0238">DNA-binding</keyword>
<feature type="domain" description="THAP-type" evidence="7">
    <location>
        <begin position="1"/>
        <end position="79"/>
    </location>
</feature>
<dbReference type="PANTHER" id="PTHR46927">
    <property type="entry name" value="AGAP005574-PA"/>
    <property type="match status" value="1"/>
</dbReference>
<protein>
    <recommendedName>
        <fullName evidence="7">THAP-type domain-containing protein</fullName>
    </recommendedName>
</protein>
<keyword evidence="9" id="KW-1185">Reference proteome</keyword>
<keyword evidence="6" id="KW-0175">Coiled coil</keyword>
<evidence type="ECO:0000313" key="9">
    <source>
        <dbReference type="Proteomes" id="UP001168821"/>
    </source>
</evidence>
<proteinExistence type="predicted"/>
<dbReference type="PROSITE" id="PS50950">
    <property type="entry name" value="ZF_THAP"/>
    <property type="match status" value="1"/>
</dbReference>
<evidence type="ECO:0000256" key="6">
    <source>
        <dbReference type="SAM" id="Coils"/>
    </source>
</evidence>
<dbReference type="InterPro" id="IPR006612">
    <property type="entry name" value="THAP_Znf"/>
</dbReference>
<dbReference type="SMART" id="SM00692">
    <property type="entry name" value="DM3"/>
    <property type="match status" value="1"/>
</dbReference>
<dbReference type="SUPFAM" id="SSF57716">
    <property type="entry name" value="Glucocorticoid receptor-like (DNA-binding domain)"/>
    <property type="match status" value="1"/>
</dbReference>
<reference evidence="8" key="1">
    <citation type="journal article" date="2023" name="G3 (Bethesda)">
        <title>Whole genome assemblies of Zophobas morio and Tenebrio molitor.</title>
        <authorList>
            <person name="Kaur S."/>
            <person name="Stinson S.A."/>
            <person name="diCenzo G.C."/>
        </authorList>
    </citation>
    <scope>NUCLEOTIDE SEQUENCE</scope>
    <source>
        <strain evidence="8">QUZm001</strain>
    </source>
</reference>
<sequence>MAHQQSAVKRRRKAWTPITRIDCYKKKIDPERRKKWLDNIQRENLSEYAMICENHFTEDQFENRKDRKVLRWNAVPNVFNFANQDSKKSLKRKRITINEENIADIASINVEHSKEFQELIKSLEEKLETANKTIQTLKNENEQLLKNLKKIFQPEQIRSLKKGFSNCTKWSEQTVRKALKLYLTCGSNGYEEIRKQNYPFPSIRTLQRRLQFFKCMPEIHDQIFKLLEIKVDCLLPEEKHAVLMIDEIAIKPGLQFDNSSGEVIGKPTLKNSGDKDSDEYQVTLLCLCWPA</sequence>
<keyword evidence="3" id="KW-0862">Zinc</keyword>
<gene>
    <name evidence="8" type="ORF">Zmor_027833</name>
</gene>
<dbReference type="PANTHER" id="PTHR46927:SF3">
    <property type="entry name" value="THAP-TYPE DOMAIN-CONTAINING PROTEIN"/>
    <property type="match status" value="1"/>
</dbReference>
<dbReference type="GO" id="GO:0008270">
    <property type="term" value="F:zinc ion binding"/>
    <property type="evidence" value="ECO:0007669"/>
    <property type="project" value="UniProtKB-KW"/>
</dbReference>
<dbReference type="AlphaFoldDB" id="A0AA38HQQ2"/>
<dbReference type="InterPro" id="IPR052224">
    <property type="entry name" value="THAP_domain_protein"/>
</dbReference>
<evidence type="ECO:0000256" key="3">
    <source>
        <dbReference type="ARBA" id="ARBA00022833"/>
    </source>
</evidence>
<dbReference type="GO" id="GO:0003677">
    <property type="term" value="F:DNA binding"/>
    <property type="evidence" value="ECO:0007669"/>
    <property type="project" value="UniProtKB-UniRule"/>
</dbReference>
<dbReference type="Pfam" id="PF21787">
    <property type="entry name" value="TNP-like_RNaseH_N"/>
    <property type="match status" value="1"/>
</dbReference>
<evidence type="ECO:0000313" key="8">
    <source>
        <dbReference type="EMBL" id="KAJ3641321.1"/>
    </source>
</evidence>
<keyword evidence="2 5" id="KW-0863">Zinc-finger</keyword>
<evidence type="ECO:0000256" key="1">
    <source>
        <dbReference type="ARBA" id="ARBA00022723"/>
    </source>
</evidence>
<dbReference type="Proteomes" id="UP001168821">
    <property type="component" value="Unassembled WGS sequence"/>
</dbReference>
<feature type="coiled-coil region" evidence="6">
    <location>
        <begin position="113"/>
        <end position="147"/>
    </location>
</feature>
<dbReference type="Pfam" id="PF05485">
    <property type="entry name" value="THAP"/>
    <property type="match status" value="1"/>
</dbReference>
<evidence type="ECO:0000259" key="7">
    <source>
        <dbReference type="PROSITE" id="PS50950"/>
    </source>
</evidence>